<evidence type="ECO:0000256" key="2">
    <source>
        <dbReference type="ARBA" id="ARBA00022438"/>
    </source>
</evidence>
<dbReference type="PANTHER" id="PTHR11963:SF23">
    <property type="entry name" value="CYTOSOL AMINOPEPTIDASE"/>
    <property type="match status" value="1"/>
</dbReference>
<evidence type="ECO:0000256" key="4">
    <source>
        <dbReference type="ARBA" id="ARBA00022801"/>
    </source>
</evidence>
<keyword evidence="3" id="KW-0645">Protease</keyword>
<dbReference type="Proteomes" id="UP000054262">
    <property type="component" value="Unassembled WGS sequence"/>
</dbReference>
<evidence type="ECO:0000313" key="7">
    <source>
        <dbReference type="EMBL" id="EAV47024.1"/>
    </source>
</evidence>
<dbReference type="InterPro" id="IPR011356">
    <property type="entry name" value="Leucine_aapep/pepB"/>
</dbReference>
<dbReference type="SUPFAM" id="SSF53187">
    <property type="entry name" value="Zn-dependent exopeptidases"/>
    <property type="match status" value="1"/>
</dbReference>
<comment type="similarity">
    <text evidence="1">Belongs to the peptidase M17 family.</text>
</comment>
<dbReference type="GO" id="GO:0005737">
    <property type="term" value="C:cytoplasm"/>
    <property type="evidence" value="ECO:0007669"/>
    <property type="project" value="InterPro"/>
</dbReference>
<dbReference type="InterPro" id="IPR000819">
    <property type="entry name" value="Peptidase_M17_C"/>
</dbReference>
<keyword evidence="4" id="KW-0378">Hydrolase</keyword>
<evidence type="ECO:0000256" key="3">
    <source>
        <dbReference type="ARBA" id="ARBA00022670"/>
    </source>
</evidence>
<dbReference type="GO" id="GO:0006508">
    <property type="term" value="P:proteolysis"/>
    <property type="evidence" value="ECO:0007669"/>
    <property type="project" value="UniProtKB-KW"/>
</dbReference>
<dbReference type="Pfam" id="PF00883">
    <property type="entry name" value="Peptidase_M17"/>
    <property type="match status" value="1"/>
</dbReference>
<dbReference type="EMBL" id="AAUX01000001">
    <property type="protein sequence ID" value="EAV47024.1"/>
    <property type="molecule type" value="Genomic_DNA"/>
</dbReference>
<dbReference type="AlphaFoldDB" id="A0P664"/>
<keyword evidence="2 7" id="KW-0031">Aminopeptidase</keyword>
<dbReference type="OrthoDB" id="9809354at2"/>
<sequence length="482" mass="52470">MKTKIEIVQGIPTENQFKPFSHHMLVIDINASNYPFADTLKNKLKRLGKKISDLAKTSVTTEIANGAMISWVVYNPDLSMFKIHTQIRKAFHAIATENPTELSISFLPDNISQTWVDACAYVCLANSQPLPNLKKGVKDVALKNLRLMGVKKCDLSKTVALVNGNTLTRSLTITPPNDLTPTIYRAKIKQLAKQHKWVYKDFTMTQLKKMGAGAFVAVGQGSEPQDAAIVHLRYTAKNAKKTIALVGKGICFDTGGHNLKPAKYMSGMHEDMNGSAVALGILQAATESKLPVNIDCWLAIAQNHIGPKAYKQNDVVKALNGLTIEIVHTDAEGRMVLADTLTMASRKKPQAIIDFATLTGCMHVAMGDRYSGVVSNKPDLACMAVGAGAESGERIAAFPYDEDYEEDLESTIADIKQCTLEGGPDHIHAARFLGRFVEFDTPWLHVDLSSSNRKGGLGAISSDVNGFGVNFGLTLLQGIIKK</sequence>
<dbReference type="GO" id="GO:0030145">
    <property type="term" value="F:manganese ion binding"/>
    <property type="evidence" value="ECO:0007669"/>
    <property type="project" value="InterPro"/>
</dbReference>
<gene>
    <name evidence="7" type="ORF">MB2181_03085</name>
</gene>
<reference evidence="7 8" key="1">
    <citation type="submission" date="2006-11" db="EMBL/GenBank/DDBJ databases">
        <authorList>
            <person name="Giovannoni S."/>
            <person name="Vergin K."/>
            <person name="Ferriera S."/>
            <person name="Johnson J."/>
            <person name="Kravitz S."/>
            <person name="Beeson K."/>
            <person name="Sutton G."/>
            <person name="Rogers Y.-H."/>
            <person name="Friedman R."/>
            <person name="Frazier M."/>
            <person name="Venter J.C."/>
        </authorList>
    </citation>
    <scope>NUCLEOTIDE SEQUENCE [LARGE SCALE GENOMIC DNA]</scope>
    <source>
        <strain evidence="7 8">HTCC2181</strain>
    </source>
</reference>
<name>A0P664_9PROT</name>
<protein>
    <submittedName>
        <fullName evidence="7">Leucyl aminopeptidase</fullName>
    </submittedName>
</protein>
<comment type="caution">
    <text evidence="7">The sequence shown here is derived from an EMBL/GenBank/DDBJ whole genome shotgun (WGS) entry which is preliminary data.</text>
</comment>
<keyword evidence="8" id="KW-1185">Reference proteome</keyword>
<dbReference type="PRINTS" id="PR00481">
    <property type="entry name" value="LAMNOPPTDASE"/>
</dbReference>
<feature type="domain" description="Cytosol aminopeptidase" evidence="6">
    <location>
        <begin position="167"/>
        <end position="470"/>
    </location>
</feature>
<evidence type="ECO:0000256" key="5">
    <source>
        <dbReference type="ARBA" id="ARBA00023211"/>
    </source>
</evidence>
<dbReference type="CDD" id="cd00433">
    <property type="entry name" value="Peptidase_M17"/>
    <property type="match status" value="1"/>
</dbReference>
<proteinExistence type="inferred from homology"/>
<dbReference type="GO" id="GO:0070006">
    <property type="term" value="F:metalloaminopeptidase activity"/>
    <property type="evidence" value="ECO:0007669"/>
    <property type="project" value="InterPro"/>
</dbReference>
<evidence type="ECO:0000313" key="8">
    <source>
        <dbReference type="Proteomes" id="UP000054262"/>
    </source>
</evidence>
<organism evidence="7 8">
    <name type="scientific">Methylophilales bacterium HTCC2181</name>
    <dbReference type="NCBI Taxonomy" id="383631"/>
    <lineage>
        <taxon>Bacteria</taxon>
        <taxon>Pseudomonadati</taxon>
        <taxon>Pseudomonadota</taxon>
        <taxon>Betaproteobacteria</taxon>
        <taxon>Nitrosomonadales</taxon>
        <taxon>OM43 clade</taxon>
    </lineage>
</organism>
<evidence type="ECO:0000259" key="6">
    <source>
        <dbReference type="Pfam" id="PF00883"/>
    </source>
</evidence>
<keyword evidence="5" id="KW-0464">Manganese</keyword>
<dbReference type="Gene3D" id="3.40.630.10">
    <property type="entry name" value="Zn peptidases"/>
    <property type="match status" value="1"/>
</dbReference>
<evidence type="ECO:0000256" key="1">
    <source>
        <dbReference type="ARBA" id="ARBA00009528"/>
    </source>
</evidence>
<dbReference type="PANTHER" id="PTHR11963">
    <property type="entry name" value="LEUCINE AMINOPEPTIDASE-RELATED"/>
    <property type="match status" value="1"/>
</dbReference>
<accession>A0P664</accession>